<protein>
    <submittedName>
        <fullName evidence="1">Uncharacterized protein</fullName>
    </submittedName>
</protein>
<dbReference type="AlphaFoldDB" id="D5UKZ3"/>
<gene>
    <name evidence="1" type="ordered locus">Cfla_2992</name>
</gene>
<organism evidence="1 2">
    <name type="scientific">Cellulomonas flavigena (strain ATCC 482 / DSM 20109 / BCRC 11376 / JCM 18109 / NBRC 3775 / NCIMB 8073 / NRS 134)</name>
    <dbReference type="NCBI Taxonomy" id="446466"/>
    <lineage>
        <taxon>Bacteria</taxon>
        <taxon>Bacillati</taxon>
        <taxon>Actinomycetota</taxon>
        <taxon>Actinomycetes</taxon>
        <taxon>Micrococcales</taxon>
        <taxon>Cellulomonadaceae</taxon>
        <taxon>Cellulomonas</taxon>
    </lineage>
</organism>
<dbReference type="STRING" id="446466.Cfla_2992"/>
<dbReference type="EMBL" id="CP001964">
    <property type="protein sequence ID" value="ADG75875.1"/>
    <property type="molecule type" value="Genomic_DNA"/>
</dbReference>
<proteinExistence type="predicted"/>
<reference evidence="1 2" key="1">
    <citation type="journal article" date="2010" name="Stand. Genomic Sci.">
        <title>Complete genome sequence of Cellulomonas flavigena type strain (134).</title>
        <authorList>
            <person name="Abt B."/>
            <person name="Foster B."/>
            <person name="Lapidus A."/>
            <person name="Clum A."/>
            <person name="Sun H."/>
            <person name="Pukall R."/>
            <person name="Lucas S."/>
            <person name="Glavina Del Rio T."/>
            <person name="Nolan M."/>
            <person name="Tice H."/>
            <person name="Cheng J.F."/>
            <person name="Pitluck S."/>
            <person name="Liolios K."/>
            <person name="Ivanova N."/>
            <person name="Mavromatis K."/>
            <person name="Ovchinnikova G."/>
            <person name="Pati A."/>
            <person name="Goodwin L."/>
            <person name="Chen A."/>
            <person name="Palaniappan K."/>
            <person name="Land M."/>
            <person name="Hauser L."/>
            <person name="Chang Y.J."/>
            <person name="Jeffries C.D."/>
            <person name="Rohde M."/>
            <person name="Goker M."/>
            <person name="Woyke T."/>
            <person name="Bristow J."/>
            <person name="Eisen J.A."/>
            <person name="Markowitz V."/>
            <person name="Hugenholtz P."/>
            <person name="Kyrpides N.C."/>
            <person name="Klenk H.P."/>
        </authorList>
    </citation>
    <scope>NUCLEOTIDE SEQUENCE [LARGE SCALE GENOMIC DNA]</scope>
    <source>
        <strain evidence="2">ATCC 482 / DSM 20109 / BCRC 11376 / JCM 18109 / NBRC 3775 / NCIMB 8073 / NRS 134</strain>
    </source>
</reference>
<dbReference type="eggNOG" id="ENOG5031WK1">
    <property type="taxonomic scope" value="Bacteria"/>
</dbReference>
<evidence type="ECO:0000313" key="2">
    <source>
        <dbReference type="Proteomes" id="UP000000849"/>
    </source>
</evidence>
<sequence>MTASAPRHATTGTVGVVLPADWHVVDLATDATRHAGVTALVDAQLPRRDDVATVRRRLRRDVEEQSRRAAQAGGRFSAYMLDVVGPVPLPAVITAYRTPGALATDDDLRALADTLTARLGPAGTVDAGAGPLGPVLRAVSQRPAADEHGPDLLVGEYWSDPDDGDGLLLLSFSTPLVGLRDAVLELFDTVAGSVHHVDGTPAAARGR</sequence>
<keyword evidence="2" id="KW-1185">Reference proteome</keyword>
<dbReference type="KEGG" id="cfl:Cfla_2992"/>
<name>D5UKZ3_CELFN</name>
<dbReference type="Proteomes" id="UP000000849">
    <property type="component" value="Chromosome"/>
</dbReference>
<evidence type="ECO:0000313" key="1">
    <source>
        <dbReference type="EMBL" id="ADG75875.1"/>
    </source>
</evidence>
<dbReference type="HOGENOM" id="CLU_1352613_0_0_11"/>
<accession>D5UKZ3</accession>